<dbReference type="GO" id="GO:0005802">
    <property type="term" value="C:trans-Golgi network"/>
    <property type="evidence" value="ECO:0007669"/>
    <property type="project" value="TreeGrafter"/>
</dbReference>
<dbReference type="InterPro" id="IPR034182">
    <property type="entry name" value="Kexin/furin"/>
</dbReference>
<dbReference type="GO" id="GO:0004252">
    <property type="term" value="F:serine-type endopeptidase activity"/>
    <property type="evidence" value="ECO:0007669"/>
    <property type="project" value="UniProtKB-UniRule"/>
</dbReference>
<feature type="region of interest" description="Disordered" evidence="15">
    <location>
        <begin position="609"/>
        <end position="714"/>
    </location>
</feature>
<dbReference type="GO" id="GO:0007323">
    <property type="term" value="P:peptide pheromone maturation"/>
    <property type="evidence" value="ECO:0007669"/>
    <property type="project" value="UniProtKB-ARBA"/>
</dbReference>
<feature type="transmembrane region" description="Helical" evidence="16">
    <location>
        <begin position="734"/>
        <end position="755"/>
    </location>
</feature>
<dbReference type="InterPro" id="IPR023828">
    <property type="entry name" value="Peptidase_S8_Ser-AS"/>
</dbReference>
<keyword evidence="7 14" id="KW-0720">Serine protease</keyword>
<feature type="signal peptide" evidence="17">
    <location>
        <begin position="1"/>
        <end position="18"/>
    </location>
</feature>
<dbReference type="InterPro" id="IPR015500">
    <property type="entry name" value="Peptidase_S8_subtilisin-rel"/>
</dbReference>
<evidence type="ECO:0000256" key="11">
    <source>
        <dbReference type="ARBA" id="ARBA00023145"/>
    </source>
</evidence>
<organism evidence="19 20">
    <name type="scientific">Elasticomyces elasticus</name>
    <dbReference type="NCBI Taxonomy" id="574655"/>
    <lineage>
        <taxon>Eukaryota</taxon>
        <taxon>Fungi</taxon>
        <taxon>Dikarya</taxon>
        <taxon>Ascomycota</taxon>
        <taxon>Pezizomycotina</taxon>
        <taxon>Dothideomycetes</taxon>
        <taxon>Dothideomycetidae</taxon>
        <taxon>Mycosphaerellales</taxon>
        <taxon>Teratosphaeriaceae</taxon>
        <taxon>Elasticomyces</taxon>
    </lineage>
</organism>
<dbReference type="SUPFAM" id="SSF49785">
    <property type="entry name" value="Galactose-binding domain-like"/>
    <property type="match status" value="1"/>
</dbReference>
<evidence type="ECO:0000256" key="3">
    <source>
        <dbReference type="ARBA" id="ARBA00022670"/>
    </source>
</evidence>
<evidence type="ECO:0000256" key="5">
    <source>
        <dbReference type="ARBA" id="ARBA00022729"/>
    </source>
</evidence>
<name>A0AAN7VPI1_9PEZI</name>
<feature type="active site" description="Charge relay system" evidence="13 14">
    <location>
        <position position="224"/>
    </location>
</feature>
<dbReference type="GO" id="GO:0016485">
    <property type="term" value="P:protein processing"/>
    <property type="evidence" value="ECO:0007669"/>
    <property type="project" value="TreeGrafter"/>
</dbReference>
<dbReference type="PANTHER" id="PTHR42884:SF14">
    <property type="entry name" value="NEUROENDOCRINE CONVERTASE 1"/>
    <property type="match status" value="1"/>
</dbReference>
<feature type="active site" description="Charge relay system" evidence="13 14">
    <location>
        <position position="186"/>
    </location>
</feature>
<evidence type="ECO:0000256" key="9">
    <source>
        <dbReference type="ARBA" id="ARBA00022989"/>
    </source>
</evidence>
<dbReference type="InterPro" id="IPR036852">
    <property type="entry name" value="Peptidase_S8/S53_dom_sf"/>
</dbReference>
<comment type="subcellular location">
    <subcellularLocation>
        <location evidence="1">Membrane</location>
    </subcellularLocation>
</comment>
<keyword evidence="12" id="KW-0325">Glycoprotein</keyword>
<feature type="active site" description="Charge relay system" evidence="13 14">
    <location>
        <position position="396"/>
    </location>
</feature>
<feature type="compositionally biased region" description="Low complexity" evidence="15">
    <location>
        <begin position="666"/>
        <end position="685"/>
    </location>
</feature>
<keyword evidence="6 14" id="KW-0378">Hydrolase</keyword>
<dbReference type="PRINTS" id="PR00723">
    <property type="entry name" value="SUBTILISIN"/>
</dbReference>
<dbReference type="PROSITE" id="PS00138">
    <property type="entry name" value="SUBTILASE_SER"/>
    <property type="match status" value="1"/>
</dbReference>
<evidence type="ECO:0000256" key="17">
    <source>
        <dbReference type="SAM" id="SignalP"/>
    </source>
</evidence>
<feature type="compositionally biased region" description="Basic and acidic residues" evidence="15">
    <location>
        <begin position="691"/>
        <end position="700"/>
    </location>
</feature>
<feature type="compositionally biased region" description="Acidic residues" evidence="15">
    <location>
        <begin position="820"/>
        <end position="832"/>
    </location>
</feature>
<evidence type="ECO:0000259" key="18">
    <source>
        <dbReference type="PROSITE" id="PS51829"/>
    </source>
</evidence>
<dbReference type="FunFam" id="2.60.120.260:FF:000026">
    <property type="entry name" value="proprotein convertase subtilisin/kexin type 7"/>
    <property type="match status" value="1"/>
</dbReference>
<dbReference type="AlphaFoldDB" id="A0AAN7VPI1"/>
<evidence type="ECO:0000256" key="4">
    <source>
        <dbReference type="ARBA" id="ARBA00022692"/>
    </source>
</evidence>
<dbReference type="GO" id="GO:0000139">
    <property type="term" value="C:Golgi membrane"/>
    <property type="evidence" value="ECO:0007669"/>
    <property type="project" value="TreeGrafter"/>
</dbReference>
<dbReference type="Proteomes" id="UP001310594">
    <property type="component" value="Unassembled WGS sequence"/>
</dbReference>
<comment type="similarity">
    <text evidence="2">Belongs to the peptidase S8 family. Furin subfamily.</text>
</comment>
<evidence type="ECO:0000256" key="7">
    <source>
        <dbReference type="ARBA" id="ARBA00022825"/>
    </source>
</evidence>
<keyword evidence="10 16" id="KW-0472">Membrane</keyword>
<dbReference type="PROSITE" id="PS51829">
    <property type="entry name" value="P_HOMO_B"/>
    <property type="match status" value="1"/>
</dbReference>
<dbReference type="PROSITE" id="PS51892">
    <property type="entry name" value="SUBTILASE"/>
    <property type="match status" value="1"/>
</dbReference>
<dbReference type="PROSITE" id="PS00136">
    <property type="entry name" value="SUBTILASE_ASP"/>
    <property type="match status" value="1"/>
</dbReference>
<dbReference type="EC" id="3.4.21.61" evidence="19"/>
<evidence type="ECO:0000256" key="14">
    <source>
        <dbReference type="PROSITE-ProRule" id="PRU01240"/>
    </source>
</evidence>
<reference evidence="19" key="1">
    <citation type="submission" date="2023-08" db="EMBL/GenBank/DDBJ databases">
        <title>Black Yeasts Isolated from many extreme environments.</title>
        <authorList>
            <person name="Coleine C."/>
            <person name="Stajich J.E."/>
            <person name="Selbmann L."/>
        </authorList>
    </citation>
    <scope>NUCLEOTIDE SEQUENCE</scope>
    <source>
        <strain evidence="19">CCFEE 5810</strain>
    </source>
</reference>
<protein>
    <submittedName>
        <fullName evidence="19">Pheromone processing endoprotease</fullName>
        <ecNumber evidence="19">3.4.21.61</ecNumber>
    </submittedName>
</protein>
<keyword evidence="4 16" id="KW-0812">Transmembrane</keyword>
<evidence type="ECO:0000256" key="2">
    <source>
        <dbReference type="ARBA" id="ARBA00005325"/>
    </source>
</evidence>
<sequence>MKLMRWVSLLAITGLSAARDYAAHDHYALHISPNTRPQDVAQHLDLFFDGPLGELEDHYLFHAETRQPDYDHVQTAIEDVRRRRRKREAGSELPNILDHVLFAQKQELHKRFPLHKRSVLPRQQDMPVDSMVQKGKEIAASLGINDPIFQEQWHLYNHVQPGHDINVTGVWAQGISGKNSTVCIVDDGLDMDSDDLRDNYFAAGSYDFNDHVEDPKPRLSDDHHGTRCAGEIAAVRNDVCGVGVAYDGKVSGARILSGPISDADEAIAMTYAYQDNWIYSCSWGPPDDGQSMEAPGILIKRAMVTGIQKGRGGLGSVYVFAIGNGAANDDNCNFDGYTNSIYSVSVGGIDRKGLHPYYSEKCSAQLVVTYSSGSGDAIHTTDVGKDKCYTNHGGTSAAGPLVAGIYALAMEANPNLNWRDLQWLTVLTAVKIDQPSDWEMNKAIGREFSHQYGYGKADAYALVEMAKNWTSVKPQAWFYSPWLHVKHPIPQGDKGLTSDFEVTADMLKKANLERLEHVTVTMNVEHTRRGDLSVELRSPGGMVSHIATHRRNDAASAGYVDWTFMSVAHWGESGIGKWTVVVKDTNVNEHNGTFTDWKLKLWGESTDAASQPLLPMPSENDDDDHDDMHIPTVGTTSVAVPTETGSPEGNPDDHQHRPVNSKHPVTATATPTSSAASSTTPASTTLPPNTGDEKFEDPEKPTPTSSATPTSTSMSEHLLPHIFPTFGVTKKTQVWIYGSITLILIFLCALGGYYLHVRRKKKRWMSRDDYGFEMVDHDDDGHDGPGAAMNGNGAVNGANGAAKKKAGRLYDAFAPDDSEAEDAFGLGSDDESEGRPSKDRYRDDEPLRPGAGVR</sequence>
<evidence type="ECO:0000256" key="8">
    <source>
        <dbReference type="ARBA" id="ARBA00022837"/>
    </source>
</evidence>
<dbReference type="SUPFAM" id="SSF52743">
    <property type="entry name" value="Subtilisin-like"/>
    <property type="match status" value="1"/>
</dbReference>
<feature type="compositionally biased region" description="Polar residues" evidence="15">
    <location>
        <begin position="633"/>
        <end position="647"/>
    </location>
</feature>
<dbReference type="PANTHER" id="PTHR42884">
    <property type="entry name" value="PROPROTEIN CONVERTASE SUBTILISIN/KEXIN-RELATED"/>
    <property type="match status" value="1"/>
</dbReference>
<dbReference type="Gene3D" id="3.40.50.200">
    <property type="entry name" value="Peptidase S8/S53 domain"/>
    <property type="match status" value="1"/>
</dbReference>
<keyword evidence="3 14" id="KW-0645">Protease</keyword>
<dbReference type="CDD" id="cd04059">
    <property type="entry name" value="Peptidases_S8_Protein_convertases_Kexins_Furin-like"/>
    <property type="match status" value="1"/>
</dbReference>
<dbReference type="InterPro" id="IPR023827">
    <property type="entry name" value="Peptidase_S8_Asp-AS"/>
</dbReference>
<feature type="domain" description="P/Homo B" evidence="18">
    <location>
        <begin position="472"/>
        <end position="607"/>
    </location>
</feature>
<feature type="compositionally biased region" description="Low complexity" evidence="15">
    <location>
        <begin position="702"/>
        <end position="714"/>
    </location>
</feature>
<evidence type="ECO:0000313" key="20">
    <source>
        <dbReference type="Proteomes" id="UP001310594"/>
    </source>
</evidence>
<comment type="caution">
    <text evidence="19">The sequence shown here is derived from an EMBL/GenBank/DDBJ whole genome shotgun (WGS) entry which is preliminary data.</text>
</comment>
<keyword evidence="11" id="KW-0865">Zymogen</keyword>
<gene>
    <name evidence="19" type="primary">KEX2</name>
    <name evidence="19" type="ORF">LTR97_008122</name>
</gene>
<dbReference type="InterPro" id="IPR022398">
    <property type="entry name" value="Peptidase_S8_His-AS"/>
</dbReference>
<dbReference type="Pfam" id="PF01483">
    <property type="entry name" value="P_proprotein"/>
    <property type="match status" value="1"/>
</dbReference>
<evidence type="ECO:0000313" key="19">
    <source>
        <dbReference type="EMBL" id="KAK5696818.1"/>
    </source>
</evidence>
<dbReference type="EMBL" id="JAVRQU010000012">
    <property type="protein sequence ID" value="KAK5696818.1"/>
    <property type="molecule type" value="Genomic_DNA"/>
</dbReference>
<keyword evidence="9 16" id="KW-1133">Transmembrane helix</keyword>
<dbReference type="InterPro" id="IPR002884">
    <property type="entry name" value="P_dom"/>
</dbReference>
<keyword evidence="5 17" id="KW-0732">Signal</keyword>
<keyword evidence="8" id="KW-0106">Calcium</keyword>
<evidence type="ECO:0000256" key="6">
    <source>
        <dbReference type="ARBA" id="ARBA00022801"/>
    </source>
</evidence>
<dbReference type="InterPro" id="IPR008979">
    <property type="entry name" value="Galactose-bd-like_sf"/>
</dbReference>
<dbReference type="PROSITE" id="PS00137">
    <property type="entry name" value="SUBTILASE_HIS"/>
    <property type="match status" value="1"/>
</dbReference>
<accession>A0AAN7VPI1</accession>
<evidence type="ECO:0000256" key="13">
    <source>
        <dbReference type="PIRSR" id="PIRSR615500-1"/>
    </source>
</evidence>
<feature type="compositionally biased region" description="Basic and acidic residues" evidence="15">
    <location>
        <begin position="833"/>
        <end position="847"/>
    </location>
</feature>
<feature type="region of interest" description="Disordered" evidence="15">
    <location>
        <begin position="820"/>
        <end position="854"/>
    </location>
</feature>
<evidence type="ECO:0000256" key="15">
    <source>
        <dbReference type="SAM" id="MobiDB-lite"/>
    </source>
</evidence>
<dbReference type="Gene3D" id="2.60.120.260">
    <property type="entry name" value="Galactose-binding domain-like"/>
    <property type="match status" value="1"/>
</dbReference>
<dbReference type="InterPro" id="IPR000209">
    <property type="entry name" value="Peptidase_S8/S53_dom"/>
</dbReference>
<evidence type="ECO:0000256" key="10">
    <source>
        <dbReference type="ARBA" id="ARBA00023136"/>
    </source>
</evidence>
<dbReference type="FunFam" id="3.40.50.200:FF:000005">
    <property type="entry name" value="Proprotein convertase subtilisin/kexin type 7"/>
    <property type="match status" value="1"/>
</dbReference>
<evidence type="ECO:0000256" key="1">
    <source>
        <dbReference type="ARBA" id="ARBA00004370"/>
    </source>
</evidence>
<dbReference type="Pfam" id="PF00082">
    <property type="entry name" value="Peptidase_S8"/>
    <property type="match status" value="1"/>
</dbReference>
<evidence type="ECO:0000256" key="16">
    <source>
        <dbReference type="SAM" id="Phobius"/>
    </source>
</evidence>
<feature type="chain" id="PRO_5043035655" evidence="17">
    <location>
        <begin position="19"/>
        <end position="854"/>
    </location>
</feature>
<evidence type="ECO:0000256" key="12">
    <source>
        <dbReference type="ARBA" id="ARBA00023180"/>
    </source>
</evidence>
<proteinExistence type="inferred from homology"/>